<keyword evidence="4" id="KW-1185">Reference proteome</keyword>
<gene>
    <name evidence="3" type="ORF">GGG17_09010</name>
</gene>
<evidence type="ECO:0000256" key="1">
    <source>
        <dbReference type="ARBA" id="ARBA00006738"/>
    </source>
</evidence>
<dbReference type="InterPro" id="IPR011335">
    <property type="entry name" value="Restrct_endonuc-II-like"/>
</dbReference>
<dbReference type="PANTHER" id="PTHR34039">
    <property type="entry name" value="UPF0102 PROTEIN YRAN"/>
    <property type="match status" value="1"/>
</dbReference>
<dbReference type="Proteomes" id="UP000431092">
    <property type="component" value="Unassembled WGS sequence"/>
</dbReference>
<accession>A0A6I3I7H2</accession>
<dbReference type="NCBIfam" id="NF009154">
    <property type="entry name" value="PRK12497.3-3"/>
    <property type="match status" value="1"/>
</dbReference>
<sequence>MACGSGPARHRAVGDYGERVAARHLEALGMTVVDRNWRCDQGEIDVVAVAPTSPPTLVVCEVKTRTSVSYGSPVEQVTQRKAMRLRRLAVRWLQEHPEVTSPHVRVDVVGVLVPRAGAPEVEHLEGVLS</sequence>
<evidence type="ECO:0000313" key="3">
    <source>
        <dbReference type="EMBL" id="MTB72104.1"/>
    </source>
</evidence>
<evidence type="ECO:0000256" key="2">
    <source>
        <dbReference type="HAMAP-Rule" id="MF_00048"/>
    </source>
</evidence>
<dbReference type="InterPro" id="IPR003509">
    <property type="entry name" value="UPF0102_YraN-like"/>
</dbReference>
<dbReference type="EMBL" id="WLVL01000037">
    <property type="protein sequence ID" value="MTB72104.1"/>
    <property type="molecule type" value="Genomic_DNA"/>
</dbReference>
<comment type="caution">
    <text evidence="3">The sequence shown here is derived from an EMBL/GenBank/DDBJ whole genome shotgun (WGS) entry which is preliminary data.</text>
</comment>
<dbReference type="GO" id="GO:0003676">
    <property type="term" value="F:nucleic acid binding"/>
    <property type="evidence" value="ECO:0007669"/>
    <property type="project" value="InterPro"/>
</dbReference>
<comment type="similarity">
    <text evidence="1 2">Belongs to the UPF0102 family.</text>
</comment>
<evidence type="ECO:0000313" key="4">
    <source>
        <dbReference type="Proteomes" id="UP000431092"/>
    </source>
</evidence>
<dbReference type="CDD" id="cd20736">
    <property type="entry name" value="PoNe_Nuclease"/>
    <property type="match status" value="1"/>
</dbReference>
<dbReference type="Gene3D" id="3.40.1350.10">
    <property type="match status" value="1"/>
</dbReference>
<proteinExistence type="inferred from homology"/>
<reference evidence="3 4" key="1">
    <citation type="submission" date="2019-11" db="EMBL/GenBank/DDBJ databases">
        <title>Whole genome sequencing identifies a novel species of the genus Arsenicicoccus isolated from human blood.</title>
        <authorList>
            <person name="Jeong J.H."/>
            <person name="Kweon O.J."/>
            <person name="Kim H.R."/>
            <person name="Kim T.-H."/>
            <person name="Ha S.-M."/>
            <person name="Lee M.-K."/>
        </authorList>
    </citation>
    <scope>NUCLEOTIDE SEQUENCE [LARGE SCALE GENOMIC DNA]</scope>
    <source>
        <strain evidence="3 4">MKL-02</strain>
    </source>
</reference>
<name>A0A6I3I7H2_9MICO</name>
<organism evidence="3 4">
    <name type="scientific">Arsenicicoccus cauae</name>
    <dbReference type="NCBI Taxonomy" id="2663847"/>
    <lineage>
        <taxon>Bacteria</taxon>
        <taxon>Bacillati</taxon>
        <taxon>Actinomycetota</taxon>
        <taxon>Actinomycetes</taxon>
        <taxon>Micrococcales</taxon>
        <taxon>Intrasporangiaceae</taxon>
        <taxon>Arsenicicoccus</taxon>
    </lineage>
</organism>
<protein>
    <recommendedName>
        <fullName evidence="2">UPF0102 protein GGG17_09010</fullName>
    </recommendedName>
</protein>
<dbReference type="RefSeq" id="WP_154593393.1">
    <property type="nucleotide sequence ID" value="NZ_CP171001.1"/>
</dbReference>
<dbReference type="HAMAP" id="MF_00048">
    <property type="entry name" value="UPF0102"/>
    <property type="match status" value="1"/>
</dbReference>
<dbReference type="Pfam" id="PF02021">
    <property type="entry name" value="UPF0102"/>
    <property type="match status" value="1"/>
</dbReference>
<dbReference type="PANTHER" id="PTHR34039:SF1">
    <property type="entry name" value="UPF0102 PROTEIN YRAN"/>
    <property type="match status" value="1"/>
</dbReference>
<dbReference type="SUPFAM" id="SSF52980">
    <property type="entry name" value="Restriction endonuclease-like"/>
    <property type="match status" value="1"/>
</dbReference>
<dbReference type="AlphaFoldDB" id="A0A6I3I7H2"/>
<dbReference type="InterPro" id="IPR011856">
    <property type="entry name" value="tRNA_endonuc-like_dom_sf"/>
</dbReference>